<evidence type="ECO:0000313" key="2">
    <source>
        <dbReference type="EMBL" id="MBC3179146.1"/>
    </source>
</evidence>
<dbReference type="AlphaFoldDB" id="A0A7H0K081"/>
<protein>
    <recommendedName>
        <fullName evidence="6">Secreted protein</fullName>
    </recommendedName>
</protein>
<dbReference type="EMBL" id="JACMYE010000005">
    <property type="protein sequence ID" value="MBC3179146.1"/>
    <property type="molecule type" value="Genomic_DNA"/>
</dbReference>
<accession>A0A7H0K081</accession>
<dbReference type="Proteomes" id="UP000642876">
    <property type="component" value="Unassembled WGS sequence"/>
</dbReference>
<evidence type="ECO:0000313" key="4">
    <source>
        <dbReference type="Proteomes" id="UP000516235"/>
    </source>
</evidence>
<evidence type="ECO:0000313" key="3">
    <source>
        <dbReference type="EMBL" id="QNP90697.1"/>
    </source>
</evidence>
<organism evidence="3 4">
    <name type="scientific">Corynebacterium lujinxingii</name>
    <dbReference type="NCBI Taxonomy" id="2763010"/>
    <lineage>
        <taxon>Bacteria</taxon>
        <taxon>Bacillati</taxon>
        <taxon>Actinomycetota</taxon>
        <taxon>Actinomycetes</taxon>
        <taxon>Mycobacteriales</taxon>
        <taxon>Corynebacteriaceae</taxon>
        <taxon>Corynebacterium</taxon>
    </lineage>
</organism>
<evidence type="ECO:0008006" key="6">
    <source>
        <dbReference type="Google" id="ProtNLM"/>
    </source>
</evidence>
<dbReference type="Proteomes" id="UP000516235">
    <property type="component" value="Chromosome"/>
</dbReference>
<keyword evidence="5" id="KW-1185">Reference proteome</keyword>
<dbReference type="RefSeq" id="WP_171194183.1">
    <property type="nucleotide sequence ID" value="NZ_CP061032.1"/>
</dbReference>
<dbReference type="KEGG" id="cluj:IAU68_02650"/>
<dbReference type="EMBL" id="CP061032">
    <property type="protein sequence ID" value="QNP90697.1"/>
    <property type="molecule type" value="Genomic_DNA"/>
</dbReference>
<reference evidence="4 5" key="1">
    <citation type="submission" date="2020-08" db="EMBL/GenBank/DDBJ databases">
        <title>novel species in genus Corynebacterium.</title>
        <authorList>
            <person name="Zhang G."/>
        </authorList>
    </citation>
    <scope>NUCLEOTIDE SEQUENCE [LARGE SCALE GENOMIC DNA]</scope>
    <source>
        <strain evidence="3">Zg-917</strain>
        <strain evidence="4 5">zg-917</strain>
    </source>
</reference>
<feature type="chain" id="PRO_5028970039" description="Secreted protein" evidence="1">
    <location>
        <begin position="26"/>
        <end position="144"/>
    </location>
</feature>
<proteinExistence type="predicted"/>
<sequence>MNRTATMALASSALFAVTVAPSAAADPNLATYSNAAGNVRCEMYQSSSGIDTICVSDTARKTQPECNPPSHLIPAVTIGRDFMGTNCWNQGFVGQPKRLGPLQVQRFGSTFTVPGFSGNLYVFDIARLALVRAGSANAVIWKLR</sequence>
<gene>
    <name evidence="2" type="ORF">H7348_07455</name>
    <name evidence="3" type="ORF">IAU68_02650</name>
</gene>
<evidence type="ECO:0000313" key="5">
    <source>
        <dbReference type="Proteomes" id="UP000642876"/>
    </source>
</evidence>
<name>A0A7H0K081_9CORY</name>
<keyword evidence="1" id="KW-0732">Signal</keyword>
<feature type="signal peptide" evidence="1">
    <location>
        <begin position="1"/>
        <end position="25"/>
    </location>
</feature>
<evidence type="ECO:0000256" key="1">
    <source>
        <dbReference type="SAM" id="SignalP"/>
    </source>
</evidence>